<dbReference type="RefSeq" id="WP_156970236.1">
    <property type="nucleotide sequence ID" value="NZ_CM002917.1"/>
</dbReference>
<reference evidence="2 3" key="1">
    <citation type="submission" date="2007-10" db="EMBL/GenBank/DDBJ databases">
        <authorList>
            <person name="Wagner-Dobler I."/>
            <person name="Ferriera S."/>
            <person name="Johnson J."/>
            <person name="Kravitz S."/>
            <person name="Beeson K."/>
            <person name="Sutton G."/>
            <person name="Rogers Y.-H."/>
            <person name="Friedman R."/>
            <person name="Frazier M."/>
            <person name="Venter J.C."/>
        </authorList>
    </citation>
    <scope>NUCLEOTIDE SEQUENCE [LARGE SCALE GENOMIC DNA]</scope>
    <source>
        <strain evidence="2 3">DFL-43</strain>
    </source>
</reference>
<keyword evidence="1" id="KW-0812">Transmembrane</keyword>
<feature type="transmembrane region" description="Helical" evidence="1">
    <location>
        <begin position="68"/>
        <end position="92"/>
    </location>
</feature>
<evidence type="ECO:0000256" key="1">
    <source>
        <dbReference type="SAM" id="Phobius"/>
    </source>
</evidence>
<reference evidence="2 3" key="2">
    <citation type="submission" date="2012-06" db="EMBL/GenBank/DDBJ databases">
        <authorList>
            <person name="Fiebig A."/>
        </authorList>
    </citation>
    <scope>NUCLEOTIDE SEQUENCE [LARGE SCALE GENOMIC DNA]</scope>
    <source>
        <strain evidence="2 3">DFL-43</strain>
    </source>
</reference>
<evidence type="ECO:0000313" key="3">
    <source>
        <dbReference type="Proteomes" id="UP000004291"/>
    </source>
</evidence>
<dbReference type="EMBL" id="ABIA03000002">
    <property type="protein sequence ID" value="EDQ34031.2"/>
    <property type="molecule type" value="Genomic_DNA"/>
</dbReference>
<dbReference type="HOGENOM" id="CLU_1388568_0_0_5"/>
<protein>
    <submittedName>
        <fullName evidence="2">Uncharacterized protein</fullName>
    </submittedName>
</protein>
<evidence type="ECO:0000313" key="2">
    <source>
        <dbReference type="EMBL" id="EDQ34031.2"/>
    </source>
</evidence>
<keyword evidence="3" id="KW-1185">Reference proteome</keyword>
<sequence length="196" mass="20010">MKPSRLFYASMMTFWMVFLSMLALVYTYTPQGGLQLAGLVLFANTGLIEPALVAMTAIGFSATTQSVLLGLLGGFNLGAAGLVLFSMLFCVFGQEAEQRDARPLAEGAAACVAAAGAGAAIIAFAGGEAGVLVLLQLLALGGVALIAMAVGRSEVVDTPSRDEAAVGIDDVIADHAATHAAFSAQIAALSRREVQS</sequence>
<comment type="caution">
    <text evidence="2">The sequence shown here is derived from an EMBL/GenBank/DDBJ whole genome shotgun (WGS) entry which is preliminary data.</text>
</comment>
<feature type="transmembrane region" description="Helical" evidence="1">
    <location>
        <begin position="39"/>
        <end position="62"/>
    </location>
</feature>
<dbReference type="STRING" id="411684.HPDFL43_06240"/>
<feature type="transmembrane region" description="Helical" evidence="1">
    <location>
        <begin position="131"/>
        <end position="151"/>
    </location>
</feature>
<name>A9D545_HOEPD</name>
<keyword evidence="1" id="KW-1133">Transmembrane helix</keyword>
<dbReference type="OrthoDB" id="8117182at2"/>
<keyword evidence="1" id="KW-0472">Membrane</keyword>
<dbReference type="Proteomes" id="UP000004291">
    <property type="component" value="Chromosome"/>
</dbReference>
<gene>
    <name evidence="2" type="ORF">HPDFL43_06240</name>
</gene>
<proteinExistence type="predicted"/>
<dbReference type="AlphaFoldDB" id="A9D545"/>
<accession>A9D545</accession>
<feature type="transmembrane region" description="Helical" evidence="1">
    <location>
        <begin position="6"/>
        <end position="27"/>
    </location>
</feature>
<organism evidence="2 3">
    <name type="scientific">Hoeflea phototrophica (strain DSM 17068 / NCIMB 14078 / DFL-43)</name>
    <dbReference type="NCBI Taxonomy" id="411684"/>
    <lineage>
        <taxon>Bacteria</taxon>
        <taxon>Pseudomonadati</taxon>
        <taxon>Pseudomonadota</taxon>
        <taxon>Alphaproteobacteria</taxon>
        <taxon>Hyphomicrobiales</taxon>
        <taxon>Rhizobiaceae</taxon>
        <taxon>Hoeflea</taxon>
    </lineage>
</organism>
<feature type="transmembrane region" description="Helical" evidence="1">
    <location>
        <begin position="104"/>
        <end position="125"/>
    </location>
</feature>